<dbReference type="AlphaFoldDB" id="A0A9W4DS44"/>
<dbReference type="EMBL" id="CAJSLV010000060">
    <property type="protein sequence ID" value="CAG6395253.1"/>
    <property type="molecule type" value="Genomic_DNA"/>
</dbReference>
<dbReference type="RefSeq" id="WP_251492256.1">
    <property type="nucleotide sequence ID" value="NZ_CAJSLV010000060.1"/>
</dbReference>
<evidence type="ECO:0000313" key="2">
    <source>
        <dbReference type="Proteomes" id="UP001152519"/>
    </source>
</evidence>
<organism evidence="1 2">
    <name type="scientific">Actinacidiphila cocklensis</name>
    <dbReference type="NCBI Taxonomy" id="887465"/>
    <lineage>
        <taxon>Bacteria</taxon>
        <taxon>Bacillati</taxon>
        <taxon>Actinomycetota</taxon>
        <taxon>Actinomycetes</taxon>
        <taxon>Kitasatosporales</taxon>
        <taxon>Streptomycetaceae</taxon>
        <taxon>Actinacidiphila</taxon>
    </lineage>
</organism>
<keyword evidence="2" id="KW-1185">Reference proteome</keyword>
<accession>A0A9W4DS44</accession>
<sequence length="154" mass="17537">MGASTWEYITPYAGSVEASLEALHAQIFHQKYGDARTYRSLADLHADEDFMGEEGTHSILDIQRVVHTTDVPDPDKDEDYNSLRPLAPGRLAHYFGTDRPTVQQYEEQIAAAHRAHRFEESLLEECRMRWTGIYVILHTDDQPTHVGIFGYSGD</sequence>
<gene>
    <name evidence="1" type="ORF">SCOCK_300062</name>
</gene>
<protein>
    <submittedName>
        <fullName evidence="1">Uncharacterized protein</fullName>
    </submittedName>
</protein>
<name>A0A9W4DS44_9ACTN</name>
<evidence type="ECO:0000313" key="1">
    <source>
        <dbReference type="EMBL" id="CAG6395253.1"/>
    </source>
</evidence>
<comment type="caution">
    <text evidence="1">The sequence shown here is derived from an EMBL/GenBank/DDBJ whole genome shotgun (WGS) entry which is preliminary data.</text>
</comment>
<reference evidence="1" key="1">
    <citation type="submission" date="2021-05" db="EMBL/GenBank/DDBJ databases">
        <authorList>
            <person name="Arsene-Ploetze F."/>
        </authorList>
    </citation>
    <scope>NUCLEOTIDE SEQUENCE</scope>
    <source>
        <strain evidence="1">DSM 42138</strain>
    </source>
</reference>
<dbReference type="Proteomes" id="UP001152519">
    <property type="component" value="Unassembled WGS sequence"/>
</dbReference>
<proteinExistence type="predicted"/>